<dbReference type="EMBL" id="JAGGKP010000001">
    <property type="protein sequence ID" value="MBP1935679.1"/>
    <property type="molecule type" value="Genomic_DNA"/>
</dbReference>
<sequence>MSKDKGVLVEELYAILQQLKQNTDYPYWGEVFHIIHQFKKLTKEDMPIYSIAPVGEIEYDHAQRKFIVRLPEMNIMLSDYEFVDAIVKQGLFSPHAS</sequence>
<proteinExistence type="predicted"/>
<dbReference type="RefSeq" id="WP_209845125.1">
    <property type="nucleotide sequence ID" value="NZ_CBCRVE010000001.1"/>
</dbReference>
<dbReference type="Proteomes" id="UP001519273">
    <property type="component" value="Unassembled WGS sequence"/>
</dbReference>
<gene>
    <name evidence="1" type="ORF">J2Z20_000540</name>
</gene>
<accession>A0ABS4GZJ9</accession>
<organism evidence="1 2">
    <name type="scientific">Paenibacillus sediminis</name>
    <dbReference type="NCBI Taxonomy" id="664909"/>
    <lineage>
        <taxon>Bacteria</taxon>
        <taxon>Bacillati</taxon>
        <taxon>Bacillota</taxon>
        <taxon>Bacilli</taxon>
        <taxon>Bacillales</taxon>
        <taxon>Paenibacillaceae</taxon>
        <taxon>Paenibacillus</taxon>
    </lineage>
</organism>
<evidence type="ECO:0000313" key="1">
    <source>
        <dbReference type="EMBL" id="MBP1935679.1"/>
    </source>
</evidence>
<protein>
    <submittedName>
        <fullName evidence="1">Uncharacterized protein</fullName>
    </submittedName>
</protein>
<comment type="caution">
    <text evidence="1">The sequence shown here is derived from an EMBL/GenBank/DDBJ whole genome shotgun (WGS) entry which is preliminary data.</text>
</comment>
<reference evidence="1 2" key="1">
    <citation type="submission" date="2021-03" db="EMBL/GenBank/DDBJ databases">
        <title>Genomic Encyclopedia of Type Strains, Phase IV (KMG-IV): sequencing the most valuable type-strain genomes for metagenomic binning, comparative biology and taxonomic classification.</title>
        <authorList>
            <person name="Goeker M."/>
        </authorList>
    </citation>
    <scope>NUCLEOTIDE SEQUENCE [LARGE SCALE GENOMIC DNA]</scope>
    <source>
        <strain evidence="1 2">DSM 23491</strain>
    </source>
</reference>
<evidence type="ECO:0000313" key="2">
    <source>
        <dbReference type="Proteomes" id="UP001519273"/>
    </source>
</evidence>
<name>A0ABS4GZJ9_9BACL</name>
<keyword evidence="2" id="KW-1185">Reference proteome</keyword>